<protein>
    <submittedName>
        <fullName evidence="3">VCBS repeat-containing protein</fullName>
    </submittedName>
</protein>
<dbReference type="PANTHER" id="PTHR46580:SF2">
    <property type="entry name" value="MAM DOMAIN-CONTAINING PROTEIN"/>
    <property type="match status" value="1"/>
</dbReference>
<comment type="caution">
    <text evidence="3">The sequence shown here is derived from an EMBL/GenBank/DDBJ whole genome shotgun (WGS) entry which is preliminary data.</text>
</comment>
<evidence type="ECO:0000313" key="3">
    <source>
        <dbReference type="EMBL" id="MDY3563673.1"/>
    </source>
</evidence>
<proteinExistence type="predicted"/>
<evidence type="ECO:0000313" key="4">
    <source>
        <dbReference type="Proteomes" id="UP001272242"/>
    </source>
</evidence>
<accession>A0ABU5F7U3</accession>
<keyword evidence="1" id="KW-0732">Signal</keyword>
<evidence type="ECO:0000256" key="2">
    <source>
        <dbReference type="SAM" id="MobiDB-lite"/>
    </source>
</evidence>
<feature type="region of interest" description="Disordered" evidence="2">
    <location>
        <begin position="1"/>
        <end position="20"/>
    </location>
</feature>
<sequence>MAVRPRPNAVPSNTRSGSPLKLEHLEQRDVPAANSLAFVTFNGAADSTVNVYNASTTPQLPTITPFAGYRGSIVAATGDVNGDGVSDVIVGAQIPDGHVKVFDGATGAVLESYLAFPGFKGAVGVGTGDVNGDGTAEVLVSADASNAHVKAIGTQGQVLASFFAFPGFLGHVSVSGGDFNNDGTDEIVIGAGGTGVNGRTAIFDANGAVYDAGFFAFPGFDGSVSVDAGDVNGDGIADIVVGAGPGAPGGAIKAFSGSGFSQIGSFVAYAPTVTSGVSVRVVDRTQDGRSDIFVARQGGNFIGLAGFHSLAPQFQGVPAGNDETSFGAAIGFPGDAAGDITPIVVSDSSYASVVATAPSDNSLVGTDDFSEFGGAGESAAFGDLPFSDFSAEIL</sequence>
<keyword evidence="4" id="KW-1185">Reference proteome</keyword>
<dbReference type="Proteomes" id="UP001272242">
    <property type="component" value="Unassembled WGS sequence"/>
</dbReference>
<reference evidence="4" key="1">
    <citation type="journal article" date="2023" name="Mar. Drugs">
        <title>Gemmata algarum, a Novel Planctomycete Isolated from an Algal Mat, Displays Antimicrobial Activity.</title>
        <authorList>
            <person name="Kumar G."/>
            <person name="Kallscheuer N."/>
            <person name="Kashif M."/>
            <person name="Ahamad S."/>
            <person name="Jagadeeshwari U."/>
            <person name="Pannikurungottu S."/>
            <person name="Haufschild T."/>
            <person name="Kabuu M."/>
            <person name="Sasikala C."/>
            <person name="Jogler C."/>
            <person name="Ramana C."/>
        </authorList>
    </citation>
    <scope>NUCLEOTIDE SEQUENCE [LARGE SCALE GENOMIC DNA]</scope>
    <source>
        <strain evidence="4">JC673</strain>
    </source>
</reference>
<evidence type="ECO:0000256" key="1">
    <source>
        <dbReference type="ARBA" id="ARBA00022729"/>
    </source>
</evidence>
<organism evidence="3 4">
    <name type="scientific">Gemmata algarum</name>
    <dbReference type="NCBI Taxonomy" id="2975278"/>
    <lineage>
        <taxon>Bacteria</taxon>
        <taxon>Pseudomonadati</taxon>
        <taxon>Planctomycetota</taxon>
        <taxon>Planctomycetia</taxon>
        <taxon>Gemmatales</taxon>
        <taxon>Gemmataceae</taxon>
        <taxon>Gemmata</taxon>
    </lineage>
</organism>
<gene>
    <name evidence="3" type="ORF">R5W23_005289</name>
</gene>
<dbReference type="PANTHER" id="PTHR46580">
    <property type="entry name" value="SENSOR KINASE-RELATED"/>
    <property type="match status" value="1"/>
</dbReference>
<dbReference type="RefSeq" id="WP_320689826.1">
    <property type="nucleotide sequence ID" value="NZ_JAXBLV010000244.1"/>
</dbReference>
<dbReference type="Gene3D" id="2.130.10.130">
    <property type="entry name" value="Integrin alpha, N-terminal"/>
    <property type="match status" value="2"/>
</dbReference>
<name>A0ABU5F7U3_9BACT</name>
<dbReference type="InterPro" id="IPR028994">
    <property type="entry name" value="Integrin_alpha_N"/>
</dbReference>
<dbReference type="Pfam" id="PF13517">
    <property type="entry name" value="FG-GAP_3"/>
    <property type="match status" value="2"/>
</dbReference>
<dbReference type="EMBL" id="JAXBLV010000244">
    <property type="protein sequence ID" value="MDY3563673.1"/>
    <property type="molecule type" value="Genomic_DNA"/>
</dbReference>
<dbReference type="SUPFAM" id="SSF69318">
    <property type="entry name" value="Integrin alpha N-terminal domain"/>
    <property type="match status" value="1"/>
</dbReference>
<dbReference type="InterPro" id="IPR013517">
    <property type="entry name" value="FG-GAP"/>
</dbReference>